<dbReference type="Proteomes" id="UP000005267">
    <property type="component" value="Chromosome"/>
</dbReference>
<reference evidence="2" key="2">
    <citation type="journal article" date="2013" name="PLoS ONE">
        <title>Genome implosion elicits host-confinement in Alcaligenaceae: evidence from the comparative genomics of Tetrathiobacter kashmirensis, a pathogen in the making.</title>
        <authorList>
            <person name="Ghosh W."/>
            <person name="Alam M."/>
            <person name="Roy C."/>
            <person name="Pyne P."/>
            <person name="George A."/>
            <person name="Chakraborty R."/>
            <person name="Majumder S."/>
            <person name="Agarwal A."/>
            <person name="Chakraborty S."/>
            <person name="Majumdar S."/>
            <person name="Gupta S.K."/>
        </authorList>
    </citation>
    <scope>NUCLEOTIDE SEQUENCE [LARGE SCALE GENOMIC DNA]</scope>
    <source>
        <strain evidence="2">WT001</strain>
    </source>
</reference>
<accession>I3UHE7</accession>
<gene>
    <name evidence="1" type="ordered locus">TKWG_24380</name>
</gene>
<dbReference type="HOGENOM" id="CLU_3339040_0_0_4"/>
<dbReference type="KEGG" id="aka:TKWG_24380"/>
<protein>
    <submittedName>
        <fullName evidence="1">Uncharacterized protein</fullName>
    </submittedName>
</protein>
<dbReference type="EMBL" id="CP003555">
    <property type="protein sequence ID" value="AFK64435.1"/>
    <property type="molecule type" value="Genomic_DNA"/>
</dbReference>
<proteinExistence type="predicted"/>
<sequence length="37" mass="4310">MITTLKQKGLTIIMVEQNFHFAAPWQTISMSWNTVRS</sequence>
<keyword evidence="2" id="KW-1185">Reference proteome</keyword>
<evidence type="ECO:0000313" key="1">
    <source>
        <dbReference type="EMBL" id="AFK64435.1"/>
    </source>
</evidence>
<dbReference type="STRING" id="1036672.TKWG_24380"/>
<name>I3UHE7_ADVKW</name>
<reference evidence="1 2" key="1">
    <citation type="journal article" date="2011" name="J. Bacteriol.">
        <title>Whole-genome shotgun sequencing of the sulfur-oxidizing chemoautotroph Tetrathiobacter kashmirensis.</title>
        <authorList>
            <person name="Ghosh W."/>
            <person name="George A."/>
            <person name="Agarwal A."/>
            <person name="Raj P."/>
            <person name="Alam M."/>
            <person name="Pyne P."/>
            <person name="Das Gupta S.K."/>
        </authorList>
    </citation>
    <scope>NUCLEOTIDE SEQUENCE [LARGE SCALE GENOMIC DNA]</scope>
    <source>
        <strain evidence="1 2">WT001</strain>
    </source>
</reference>
<organism evidence="1 2">
    <name type="scientific">Advenella kashmirensis (strain DSM 17095 / LMG 22695 / WT001)</name>
    <name type="common">Tetrathiobacter kashmirensis</name>
    <dbReference type="NCBI Taxonomy" id="1036672"/>
    <lineage>
        <taxon>Bacteria</taxon>
        <taxon>Pseudomonadati</taxon>
        <taxon>Pseudomonadota</taxon>
        <taxon>Betaproteobacteria</taxon>
        <taxon>Burkholderiales</taxon>
        <taxon>Alcaligenaceae</taxon>
    </lineage>
</organism>
<evidence type="ECO:0000313" key="2">
    <source>
        <dbReference type="Proteomes" id="UP000005267"/>
    </source>
</evidence>
<dbReference type="AlphaFoldDB" id="I3UHE7"/>